<evidence type="ECO:0000256" key="2">
    <source>
        <dbReference type="ARBA" id="ARBA00022475"/>
    </source>
</evidence>
<evidence type="ECO:0000313" key="8">
    <source>
        <dbReference type="EMBL" id="PKU26424.1"/>
    </source>
</evidence>
<dbReference type="CDD" id="cd17324">
    <property type="entry name" value="MFS_NepI_like"/>
    <property type="match status" value="1"/>
</dbReference>
<dbReference type="AlphaFoldDB" id="A0A2N3Q193"/>
<dbReference type="PROSITE" id="PS50850">
    <property type="entry name" value="MFS"/>
    <property type="match status" value="1"/>
</dbReference>
<proteinExistence type="predicted"/>
<feature type="domain" description="Major facilitator superfamily (MFS) profile" evidence="7">
    <location>
        <begin position="14"/>
        <end position="399"/>
    </location>
</feature>
<dbReference type="Gene3D" id="1.20.1250.20">
    <property type="entry name" value="MFS general substrate transporter like domains"/>
    <property type="match status" value="1"/>
</dbReference>
<feature type="transmembrane region" description="Helical" evidence="6">
    <location>
        <begin position="79"/>
        <end position="97"/>
    </location>
</feature>
<reference evidence="9" key="1">
    <citation type="submission" date="2017-12" db="EMBL/GenBank/DDBJ databases">
        <title>Draft genome sequence of Telmatospirillum siberiense 26-4b1T, an acidotolerant peatland alphaproteobacterium potentially involved in sulfur cycling.</title>
        <authorList>
            <person name="Hausmann B."/>
            <person name="Pjevac P."/>
            <person name="Schreck K."/>
            <person name="Herbold C.W."/>
            <person name="Daims H."/>
            <person name="Wagner M."/>
            <person name="Pester M."/>
            <person name="Loy A."/>
        </authorList>
    </citation>
    <scope>NUCLEOTIDE SEQUENCE [LARGE SCALE GENOMIC DNA]</scope>
    <source>
        <strain evidence="9">26-4b1</strain>
    </source>
</reference>
<keyword evidence="5 6" id="KW-0472">Membrane</keyword>
<keyword evidence="2" id="KW-1003">Cell membrane</keyword>
<evidence type="ECO:0000256" key="1">
    <source>
        <dbReference type="ARBA" id="ARBA00004651"/>
    </source>
</evidence>
<dbReference type="InterPro" id="IPR011701">
    <property type="entry name" value="MFS"/>
</dbReference>
<dbReference type="PANTHER" id="PTHR43124">
    <property type="entry name" value="PURINE EFFLUX PUMP PBUE"/>
    <property type="match status" value="1"/>
</dbReference>
<comment type="caution">
    <text evidence="8">The sequence shown here is derived from an EMBL/GenBank/DDBJ whole genome shotgun (WGS) entry which is preliminary data.</text>
</comment>
<keyword evidence="9" id="KW-1185">Reference proteome</keyword>
<gene>
    <name evidence="8" type="ORF">CWS72_00815</name>
</gene>
<feature type="transmembrane region" description="Helical" evidence="6">
    <location>
        <begin position="215"/>
        <end position="236"/>
    </location>
</feature>
<dbReference type="PANTHER" id="PTHR43124:SF3">
    <property type="entry name" value="CHLORAMPHENICOL EFFLUX PUMP RV0191"/>
    <property type="match status" value="1"/>
</dbReference>
<name>A0A2N3Q193_9PROT</name>
<dbReference type="GO" id="GO:0005886">
    <property type="term" value="C:plasma membrane"/>
    <property type="evidence" value="ECO:0007669"/>
    <property type="project" value="UniProtKB-SubCell"/>
</dbReference>
<evidence type="ECO:0000256" key="5">
    <source>
        <dbReference type="ARBA" id="ARBA00023136"/>
    </source>
</evidence>
<dbReference type="InterPro" id="IPR020846">
    <property type="entry name" value="MFS_dom"/>
</dbReference>
<accession>A0A2N3Q193</accession>
<feature type="transmembrane region" description="Helical" evidence="6">
    <location>
        <begin position="170"/>
        <end position="194"/>
    </location>
</feature>
<feature type="transmembrane region" description="Helical" evidence="6">
    <location>
        <begin position="138"/>
        <end position="164"/>
    </location>
</feature>
<evidence type="ECO:0000259" key="7">
    <source>
        <dbReference type="PROSITE" id="PS50850"/>
    </source>
</evidence>
<feature type="transmembrane region" description="Helical" evidence="6">
    <location>
        <begin position="289"/>
        <end position="318"/>
    </location>
</feature>
<organism evidence="8 9">
    <name type="scientific">Telmatospirillum siberiense</name>
    <dbReference type="NCBI Taxonomy" id="382514"/>
    <lineage>
        <taxon>Bacteria</taxon>
        <taxon>Pseudomonadati</taxon>
        <taxon>Pseudomonadota</taxon>
        <taxon>Alphaproteobacteria</taxon>
        <taxon>Rhodospirillales</taxon>
        <taxon>Rhodospirillaceae</taxon>
        <taxon>Telmatospirillum</taxon>
    </lineage>
</organism>
<dbReference type="Proteomes" id="UP000233293">
    <property type="component" value="Unassembled WGS sequence"/>
</dbReference>
<comment type="subcellular location">
    <subcellularLocation>
        <location evidence="1">Cell membrane</location>
        <topology evidence="1">Multi-pass membrane protein</topology>
    </subcellularLocation>
</comment>
<evidence type="ECO:0000256" key="3">
    <source>
        <dbReference type="ARBA" id="ARBA00022692"/>
    </source>
</evidence>
<feature type="transmembrane region" description="Helical" evidence="6">
    <location>
        <begin position="12"/>
        <end position="32"/>
    </location>
</feature>
<keyword evidence="3 6" id="KW-0812">Transmembrane</keyword>
<dbReference type="EMBL" id="PIUM01000001">
    <property type="protein sequence ID" value="PKU26424.1"/>
    <property type="molecule type" value="Genomic_DNA"/>
</dbReference>
<feature type="transmembrane region" description="Helical" evidence="6">
    <location>
        <begin position="372"/>
        <end position="392"/>
    </location>
</feature>
<evidence type="ECO:0000313" key="9">
    <source>
        <dbReference type="Proteomes" id="UP000233293"/>
    </source>
</evidence>
<dbReference type="Pfam" id="PF07690">
    <property type="entry name" value="MFS_1"/>
    <property type="match status" value="1"/>
</dbReference>
<dbReference type="InterPro" id="IPR050189">
    <property type="entry name" value="MFS_Efflux_Transporters"/>
</dbReference>
<protein>
    <recommendedName>
        <fullName evidence="7">Major facilitator superfamily (MFS) profile domain-containing protein</fullName>
    </recommendedName>
</protein>
<evidence type="ECO:0000256" key="4">
    <source>
        <dbReference type="ARBA" id="ARBA00022989"/>
    </source>
</evidence>
<dbReference type="GO" id="GO:0022857">
    <property type="term" value="F:transmembrane transporter activity"/>
    <property type="evidence" value="ECO:0007669"/>
    <property type="project" value="InterPro"/>
</dbReference>
<feature type="transmembrane region" description="Helical" evidence="6">
    <location>
        <begin position="52"/>
        <end position="72"/>
    </location>
</feature>
<keyword evidence="4 6" id="KW-1133">Transmembrane helix</keyword>
<evidence type="ECO:0000256" key="6">
    <source>
        <dbReference type="SAM" id="Phobius"/>
    </source>
</evidence>
<feature type="transmembrane region" description="Helical" evidence="6">
    <location>
        <begin position="103"/>
        <end position="126"/>
    </location>
</feature>
<feature type="transmembrane region" description="Helical" evidence="6">
    <location>
        <begin position="248"/>
        <end position="268"/>
    </location>
</feature>
<sequence>MEMPSLSGGAAVMTGLILYVALFLIGTETFLVSPLLPSIALDLGRSPNDAAAIVNAYALSYAVLAPVLAIVTDGTQRRIGIIVGMFLFLVGNLVSSLSSGLDWLIVARGVGGLGAALAGPAIWALLADLASAAGRGRAIGLGMAAFSLGQVAGVPIGSFVAAQFGWRSPFGAIAGLSLLLVLAAGAVLPALKGAPDRSGSPPARRLFGVWLQRETAVALVITFFFHAANLGAYTFLGVDLTRRFDLSAQQLGLVGVLVGTGSVVGALIGRKVPLPNAWGASDPASRLPVWSVLLGLSIVGASVSGTIGAVALCVFLWFAASGAFVSDQQTLLATLAPMRRASASSWNTTTMHIGTACSVWAIGFDKEASPDVLPVVPILAGAAFLVALRLIVLLRRPVPLDDGLSPGFSSKN</sequence>
<dbReference type="SUPFAM" id="SSF103473">
    <property type="entry name" value="MFS general substrate transporter"/>
    <property type="match status" value="1"/>
</dbReference>
<dbReference type="InterPro" id="IPR036259">
    <property type="entry name" value="MFS_trans_sf"/>
</dbReference>